<feature type="compositionally biased region" description="Basic and acidic residues" evidence="1">
    <location>
        <begin position="348"/>
        <end position="366"/>
    </location>
</feature>
<protein>
    <submittedName>
        <fullName evidence="2">Uncharacterized protein</fullName>
    </submittedName>
</protein>
<feature type="compositionally biased region" description="Low complexity" evidence="1">
    <location>
        <begin position="367"/>
        <end position="395"/>
    </location>
</feature>
<dbReference type="OMA" id="RHAITCE"/>
<dbReference type="Gene3D" id="3.30.160.60">
    <property type="entry name" value="Classic Zinc Finger"/>
    <property type="match status" value="1"/>
</dbReference>
<feature type="compositionally biased region" description="Low complexity" evidence="1">
    <location>
        <begin position="427"/>
        <end position="445"/>
    </location>
</feature>
<feature type="compositionally biased region" description="Pro residues" evidence="1">
    <location>
        <begin position="174"/>
        <end position="187"/>
    </location>
</feature>
<feature type="compositionally biased region" description="Low complexity" evidence="1">
    <location>
        <begin position="286"/>
        <end position="311"/>
    </location>
</feature>
<accession>A0A8J6C1U4</accession>
<dbReference type="EMBL" id="JAGTXO010000061">
    <property type="protein sequence ID" value="KAG8457869.1"/>
    <property type="molecule type" value="Genomic_DNA"/>
</dbReference>
<sequence length="445" mass="45864">MFGSKGVNGAVHTHGTATLQLGKFATEYTLTALAAELAPLVSAVIAEEVKRHISIALEPIIETLASGRSLGADVGDGRPLIFICDPTVTAPQLATEAPRFAHPPHPPSAHGSAMPAQPAPSLDALLTRPLERSVPADELSAALSASRRSSLPAAAAPRLAPAVAAAALREAAPAPRPPSPPDRPLPRPAASYDVNSTLAALDADEAILAVEMAKCKNCARTFRVDRLARHEAACVRGSGTFHPSANASTGEPASRRHGTTSSVHRRGDPPAALLHLDLAPSERRASSPSERSPSKPGRGSPSPSKAASRSAGHAAKSGGEDSRETCPLCARKFDSVAYERHVPVCERNRDRAAERGAARAAAEREANFWAANRSSPRPRTPTAATGARASAGDAPGARDTAPRPGTATNHRAKSAGRAVRGAGTLPAKASAPAVRTAAAALSRER</sequence>
<feature type="region of interest" description="Disordered" evidence="1">
    <location>
        <begin position="237"/>
        <end position="325"/>
    </location>
</feature>
<name>A0A8J6C1U4_DIALT</name>
<dbReference type="Pfam" id="PF13913">
    <property type="entry name" value="zf-C2HC_2"/>
    <property type="match status" value="2"/>
</dbReference>
<reference evidence="2" key="1">
    <citation type="submission" date="2021-05" db="EMBL/GenBank/DDBJ databases">
        <title>The genome of the haptophyte Pavlova lutheri (Diacronema luteri, Pavlovales) - a model for lipid biosynthesis in eukaryotic algae.</title>
        <authorList>
            <person name="Hulatt C.J."/>
            <person name="Posewitz M.C."/>
        </authorList>
    </citation>
    <scope>NUCLEOTIDE SEQUENCE</scope>
    <source>
        <strain evidence="2">NIVA-4/92</strain>
    </source>
</reference>
<dbReference type="Proteomes" id="UP000751190">
    <property type="component" value="Unassembled WGS sequence"/>
</dbReference>
<evidence type="ECO:0000313" key="2">
    <source>
        <dbReference type="EMBL" id="KAG8457869.1"/>
    </source>
</evidence>
<feature type="region of interest" description="Disordered" evidence="1">
    <location>
        <begin position="169"/>
        <end position="190"/>
    </location>
</feature>
<evidence type="ECO:0000313" key="3">
    <source>
        <dbReference type="Proteomes" id="UP000751190"/>
    </source>
</evidence>
<feature type="compositionally biased region" description="Low complexity" evidence="1">
    <location>
        <begin position="269"/>
        <end position="279"/>
    </location>
</feature>
<comment type="caution">
    <text evidence="2">The sequence shown here is derived from an EMBL/GenBank/DDBJ whole genome shotgun (WGS) entry which is preliminary data.</text>
</comment>
<feature type="region of interest" description="Disordered" evidence="1">
    <location>
        <begin position="348"/>
        <end position="445"/>
    </location>
</feature>
<dbReference type="AlphaFoldDB" id="A0A8J6C1U4"/>
<feature type="compositionally biased region" description="Polar residues" evidence="1">
    <location>
        <begin position="241"/>
        <end position="251"/>
    </location>
</feature>
<keyword evidence="3" id="KW-1185">Reference proteome</keyword>
<feature type="region of interest" description="Disordered" evidence="1">
    <location>
        <begin position="97"/>
        <end position="120"/>
    </location>
</feature>
<organism evidence="2 3">
    <name type="scientific">Diacronema lutheri</name>
    <name type="common">Unicellular marine alga</name>
    <name type="synonym">Monochrysis lutheri</name>
    <dbReference type="NCBI Taxonomy" id="2081491"/>
    <lineage>
        <taxon>Eukaryota</taxon>
        <taxon>Haptista</taxon>
        <taxon>Haptophyta</taxon>
        <taxon>Pavlovophyceae</taxon>
        <taxon>Pavlovales</taxon>
        <taxon>Pavlovaceae</taxon>
        <taxon>Diacronema</taxon>
    </lineage>
</organism>
<evidence type="ECO:0000256" key="1">
    <source>
        <dbReference type="SAM" id="MobiDB-lite"/>
    </source>
</evidence>
<gene>
    <name evidence="2" type="ORF">KFE25_009767</name>
</gene>
<proteinExistence type="predicted"/>